<sequence length="322" mass="35164">MVRPPPQTDRIRSLVVAIYQHITEFAGLPVTVFDPESAASVVDPASTAWRIEGDYETSTDEFRELFEKFLSVVDPAQVRALIIGQWGEAYEESAPVDMLVEFAPSFSALRALFLAELTMEESEISWIQQGDITPLFTAFPELEILRVRGTEGLELTPLRHTNLREFAIESGGLPGRVVRQVAECDLPALTHLELWLGTDNYGGDATVDDFAPILAGGRLPALRRLGLRNAEIADQVAAAVAGAPVVARLDVLDMSLGMLGDDGVAALLAGQPLTHLKRLDLHRHYISDEVGARLTGELPGVEVDLSDQQKDRPGDRYVAVSE</sequence>
<dbReference type="EMBL" id="AP023359">
    <property type="protein sequence ID" value="BCJ63267.1"/>
    <property type="molecule type" value="Genomic_DNA"/>
</dbReference>
<dbReference type="Proteomes" id="UP000680866">
    <property type="component" value="Chromosome"/>
</dbReference>
<dbReference type="SUPFAM" id="SSF52047">
    <property type="entry name" value="RNI-like"/>
    <property type="match status" value="1"/>
</dbReference>
<dbReference type="InterPro" id="IPR047722">
    <property type="entry name" value="STM4015-like"/>
</dbReference>
<dbReference type="KEGG" id="pry:Prubr_02880"/>
<reference evidence="1" key="1">
    <citation type="submission" date="2020-08" db="EMBL/GenBank/DDBJ databases">
        <title>Whole genome shotgun sequence of Polymorphospora rubra NBRC 101157.</title>
        <authorList>
            <person name="Komaki H."/>
            <person name="Tamura T."/>
        </authorList>
    </citation>
    <scope>NUCLEOTIDE SEQUENCE</scope>
    <source>
        <strain evidence="1">NBRC 101157</strain>
    </source>
</reference>
<name>A0A810MPV3_9ACTN</name>
<dbReference type="Gene3D" id="3.80.10.10">
    <property type="entry name" value="Ribonuclease Inhibitor"/>
    <property type="match status" value="1"/>
</dbReference>
<dbReference type="InterPro" id="IPR032675">
    <property type="entry name" value="LRR_dom_sf"/>
</dbReference>
<evidence type="ECO:0000313" key="1">
    <source>
        <dbReference type="EMBL" id="BCJ63267.1"/>
    </source>
</evidence>
<protein>
    <submittedName>
        <fullName evidence="1">WGR domain-containing protein</fullName>
    </submittedName>
</protein>
<gene>
    <name evidence="1" type="ORF">Prubr_02880</name>
</gene>
<accession>A0A810MPV3</accession>
<keyword evidence="2" id="KW-1185">Reference proteome</keyword>
<organism evidence="1 2">
    <name type="scientific">Polymorphospora rubra</name>
    <dbReference type="NCBI Taxonomy" id="338584"/>
    <lineage>
        <taxon>Bacteria</taxon>
        <taxon>Bacillati</taxon>
        <taxon>Actinomycetota</taxon>
        <taxon>Actinomycetes</taxon>
        <taxon>Micromonosporales</taxon>
        <taxon>Micromonosporaceae</taxon>
        <taxon>Polymorphospora</taxon>
    </lineage>
</organism>
<dbReference type="NCBIfam" id="NF038076">
    <property type="entry name" value="fam_STM4015"/>
    <property type="match status" value="1"/>
</dbReference>
<proteinExistence type="predicted"/>
<dbReference type="AlphaFoldDB" id="A0A810MPV3"/>
<evidence type="ECO:0000313" key="2">
    <source>
        <dbReference type="Proteomes" id="UP000680866"/>
    </source>
</evidence>